<dbReference type="Pfam" id="PF00561">
    <property type="entry name" value="Abhydrolase_1"/>
    <property type="match status" value="1"/>
</dbReference>
<proteinExistence type="predicted"/>
<comment type="caution">
    <text evidence="3">The sequence shown here is derived from an EMBL/GenBank/DDBJ whole genome shotgun (WGS) entry which is preliminary data.</text>
</comment>
<feature type="domain" description="AB hydrolase-1" evidence="2">
    <location>
        <begin position="153"/>
        <end position="417"/>
    </location>
</feature>
<dbReference type="GO" id="GO:0016787">
    <property type="term" value="F:hydrolase activity"/>
    <property type="evidence" value="ECO:0007669"/>
    <property type="project" value="UniProtKB-KW"/>
</dbReference>
<gene>
    <name evidence="3" type="ORF">HH303_13140</name>
</gene>
<dbReference type="Gene3D" id="3.40.50.1820">
    <property type="entry name" value="alpha/beta hydrolase"/>
    <property type="match status" value="1"/>
</dbReference>
<dbReference type="SUPFAM" id="SSF53474">
    <property type="entry name" value="alpha/beta-Hydrolases"/>
    <property type="match status" value="1"/>
</dbReference>
<sequence length="437" mass="48138">MTQAHSTRNRIGPRPLPVHLMAASGFYMSSIAASLALRSGSLVWNPDLRAEAEKLTAALENLPPGKPQQKKPQQRKQQPNDLAKSRQPSPDAAFPLAVEREARSRLCRMLRGIERYRSHPYRRTDSTPDALWREGTSTLLDYRVYLKGPARRPPVVLVPSLVNRAYILDLRPEQSLARYLADRGHPVFLMDWDAPGETERSFDVGDYIARLRRALAATAREMGEPVGLVGYCMGGLLALAAAIGIPDTARSLTLMATPWDFHAERPEQARALAAQLPGWEPMLAQHSELPTDVLQALFTALDPLLAFRKFAWFDKLNPDSDAAKAFVALEDWLNDGVPLSAPVARDCIRGWYGENRPGRGIWIVDGLPVDPAAWTKPTLALIPAGDRIVPPGSALALAGAVPDCRIETPSIGHIGMIVAGNARRAVWEPLTEFLDSW</sequence>
<accession>A0A7Y0E1D3</accession>
<keyword evidence="3" id="KW-0378">Hydrolase</keyword>
<dbReference type="PANTHER" id="PTHR36837">
    <property type="entry name" value="POLY(3-HYDROXYALKANOATE) POLYMERASE SUBUNIT PHAC"/>
    <property type="match status" value="1"/>
</dbReference>
<dbReference type="Proteomes" id="UP000539372">
    <property type="component" value="Unassembled WGS sequence"/>
</dbReference>
<reference evidence="3 4" key="1">
    <citation type="submission" date="2020-04" db="EMBL/GenBank/DDBJ databases">
        <title>Rhodospirillaceae bacterium KN72 isolated from deep sea.</title>
        <authorList>
            <person name="Zhang D.-C."/>
        </authorList>
    </citation>
    <scope>NUCLEOTIDE SEQUENCE [LARGE SCALE GENOMIC DNA]</scope>
    <source>
        <strain evidence="3 4">KN72</strain>
    </source>
</reference>
<keyword evidence="4" id="KW-1185">Reference proteome</keyword>
<dbReference type="EMBL" id="JABBNT010000004">
    <property type="protein sequence ID" value="NMM45432.1"/>
    <property type="molecule type" value="Genomic_DNA"/>
</dbReference>
<dbReference type="AlphaFoldDB" id="A0A7Y0E1D3"/>
<evidence type="ECO:0000256" key="1">
    <source>
        <dbReference type="SAM" id="MobiDB-lite"/>
    </source>
</evidence>
<evidence type="ECO:0000313" key="3">
    <source>
        <dbReference type="EMBL" id="NMM45432.1"/>
    </source>
</evidence>
<dbReference type="InterPro" id="IPR000073">
    <property type="entry name" value="AB_hydrolase_1"/>
</dbReference>
<dbReference type="InterPro" id="IPR051321">
    <property type="entry name" value="PHA/PHB_synthase"/>
</dbReference>
<protein>
    <submittedName>
        <fullName evidence="3">Alpha/beta fold hydrolase</fullName>
    </submittedName>
</protein>
<dbReference type="PANTHER" id="PTHR36837:SF4">
    <property type="entry name" value="BLR0908 PROTEIN"/>
    <property type="match status" value="1"/>
</dbReference>
<organism evidence="3 4">
    <name type="scientific">Pacificispira spongiicola</name>
    <dbReference type="NCBI Taxonomy" id="2729598"/>
    <lineage>
        <taxon>Bacteria</taxon>
        <taxon>Pseudomonadati</taxon>
        <taxon>Pseudomonadota</taxon>
        <taxon>Alphaproteobacteria</taxon>
        <taxon>Rhodospirillales</taxon>
        <taxon>Rhodospirillaceae</taxon>
        <taxon>Pacificispira</taxon>
    </lineage>
</organism>
<evidence type="ECO:0000259" key="2">
    <source>
        <dbReference type="Pfam" id="PF00561"/>
    </source>
</evidence>
<feature type="region of interest" description="Disordered" evidence="1">
    <location>
        <begin position="61"/>
        <end position="93"/>
    </location>
</feature>
<name>A0A7Y0E1D3_9PROT</name>
<evidence type="ECO:0000313" key="4">
    <source>
        <dbReference type="Proteomes" id="UP000539372"/>
    </source>
</evidence>
<dbReference type="InterPro" id="IPR029058">
    <property type="entry name" value="AB_hydrolase_fold"/>
</dbReference>